<comment type="caution">
    <text evidence="14">The sequence shown here is derived from an EMBL/GenBank/DDBJ whole genome shotgun (WGS) entry which is preliminary data.</text>
</comment>
<organism evidence="14 15">
    <name type="scientific">Cohaesibacter celericrescens</name>
    <dbReference type="NCBI Taxonomy" id="2067669"/>
    <lineage>
        <taxon>Bacteria</taxon>
        <taxon>Pseudomonadati</taxon>
        <taxon>Pseudomonadota</taxon>
        <taxon>Alphaproteobacteria</taxon>
        <taxon>Hyphomicrobiales</taxon>
        <taxon>Cohaesibacteraceae</taxon>
    </lineage>
</organism>
<dbReference type="InterPro" id="IPR011014">
    <property type="entry name" value="MscS_channel_TM-2"/>
</dbReference>
<keyword evidence="5 9" id="KW-1133">Transmembrane helix</keyword>
<feature type="transmembrane region" description="Helical" evidence="9">
    <location>
        <begin position="582"/>
        <end position="600"/>
    </location>
</feature>
<feature type="transmembrane region" description="Helical" evidence="9">
    <location>
        <begin position="247"/>
        <end position="269"/>
    </location>
</feature>
<feature type="domain" description="Mechanosensitive ion channel MscS C-terminal" evidence="13">
    <location>
        <begin position="699"/>
        <end position="780"/>
    </location>
</feature>
<dbReference type="InterPro" id="IPR052702">
    <property type="entry name" value="MscS-like_channel"/>
</dbReference>
<dbReference type="InterPro" id="IPR023408">
    <property type="entry name" value="MscS_beta-dom_sf"/>
</dbReference>
<dbReference type="InterPro" id="IPR022249">
    <property type="entry name" value="DUF3772"/>
</dbReference>
<feature type="transmembrane region" description="Helical" evidence="9">
    <location>
        <begin position="493"/>
        <end position="512"/>
    </location>
</feature>
<dbReference type="Pfam" id="PF12607">
    <property type="entry name" value="DUF3772"/>
    <property type="match status" value="1"/>
</dbReference>
<feature type="transmembrane region" description="Helical" evidence="9">
    <location>
        <begin position="324"/>
        <end position="341"/>
    </location>
</feature>
<dbReference type="AlphaFoldDB" id="A0A2N5XUC0"/>
<feature type="transmembrane region" description="Helical" evidence="9">
    <location>
        <begin position="410"/>
        <end position="434"/>
    </location>
</feature>
<protein>
    <submittedName>
        <fullName evidence="14">Uncharacterized protein</fullName>
    </submittedName>
</protein>
<feature type="transmembrane region" description="Helical" evidence="9">
    <location>
        <begin position="203"/>
        <end position="226"/>
    </location>
</feature>
<evidence type="ECO:0000256" key="6">
    <source>
        <dbReference type="ARBA" id="ARBA00023136"/>
    </source>
</evidence>
<dbReference type="Pfam" id="PF00924">
    <property type="entry name" value="MS_channel_2nd"/>
    <property type="match status" value="1"/>
</dbReference>
<keyword evidence="10" id="KW-0732">Signal</keyword>
<dbReference type="SUPFAM" id="SSF82861">
    <property type="entry name" value="Mechanosensitive channel protein MscS (YggB), transmembrane region"/>
    <property type="match status" value="1"/>
</dbReference>
<proteinExistence type="inferred from homology"/>
<feature type="coiled-coil region" evidence="7">
    <location>
        <begin position="107"/>
        <end position="134"/>
    </location>
</feature>
<dbReference type="PANTHER" id="PTHR30347:SF9">
    <property type="entry name" value="MINICONDUCTANCE MECHANOSENSITIVE CHANNEL MSCM"/>
    <property type="match status" value="1"/>
</dbReference>
<dbReference type="GO" id="GO:0008381">
    <property type="term" value="F:mechanosensitive monoatomic ion channel activity"/>
    <property type="evidence" value="ECO:0007669"/>
    <property type="project" value="UniProtKB-ARBA"/>
</dbReference>
<dbReference type="Gene3D" id="3.30.70.100">
    <property type="match status" value="1"/>
</dbReference>
<keyword evidence="7" id="KW-0175">Coiled coil</keyword>
<evidence type="ECO:0000259" key="12">
    <source>
        <dbReference type="Pfam" id="PF12607"/>
    </source>
</evidence>
<feature type="transmembrane region" description="Helical" evidence="9">
    <location>
        <begin position="606"/>
        <end position="636"/>
    </location>
</feature>
<dbReference type="InterPro" id="IPR006685">
    <property type="entry name" value="MscS_channel_2nd"/>
</dbReference>
<feature type="signal peptide" evidence="10">
    <location>
        <begin position="1"/>
        <end position="21"/>
    </location>
</feature>
<name>A0A2N5XUC0_9HYPH</name>
<evidence type="ECO:0000256" key="4">
    <source>
        <dbReference type="ARBA" id="ARBA00022692"/>
    </source>
</evidence>
<feature type="domain" description="Mechanosensitive ion channel MscS" evidence="11">
    <location>
        <begin position="624"/>
        <end position="689"/>
    </location>
</feature>
<keyword evidence="4 9" id="KW-0812">Transmembrane</keyword>
<dbReference type="InterPro" id="IPR010920">
    <property type="entry name" value="LSM_dom_sf"/>
</dbReference>
<evidence type="ECO:0000259" key="11">
    <source>
        <dbReference type="Pfam" id="PF00924"/>
    </source>
</evidence>
<dbReference type="InterPro" id="IPR049278">
    <property type="entry name" value="MS_channel_C"/>
</dbReference>
<evidence type="ECO:0000256" key="9">
    <source>
        <dbReference type="SAM" id="Phobius"/>
    </source>
</evidence>
<dbReference type="GO" id="GO:0005886">
    <property type="term" value="C:plasma membrane"/>
    <property type="evidence" value="ECO:0007669"/>
    <property type="project" value="UniProtKB-SubCell"/>
</dbReference>
<feature type="transmembrane region" description="Helical" evidence="9">
    <location>
        <begin position="281"/>
        <end position="304"/>
    </location>
</feature>
<feature type="domain" description="DUF3772" evidence="12">
    <location>
        <begin position="134"/>
        <end position="177"/>
    </location>
</feature>
<keyword evidence="3" id="KW-1003">Cell membrane</keyword>
<dbReference type="Pfam" id="PF21082">
    <property type="entry name" value="MS_channel_3rd"/>
    <property type="match status" value="1"/>
</dbReference>
<feature type="transmembrane region" description="Helical" evidence="9">
    <location>
        <begin position="356"/>
        <end position="374"/>
    </location>
</feature>
<dbReference type="SUPFAM" id="SSF50182">
    <property type="entry name" value="Sm-like ribonucleoproteins"/>
    <property type="match status" value="1"/>
</dbReference>
<feature type="transmembrane region" description="Helical" evidence="9">
    <location>
        <begin position="440"/>
        <end position="458"/>
    </location>
</feature>
<dbReference type="Gene3D" id="2.30.30.60">
    <property type="match status" value="1"/>
</dbReference>
<gene>
    <name evidence="14" type="ORF">C0081_06460</name>
</gene>
<feature type="compositionally biased region" description="Acidic residues" evidence="8">
    <location>
        <begin position="840"/>
        <end position="849"/>
    </location>
</feature>
<comment type="subcellular location">
    <subcellularLocation>
        <location evidence="1">Cell membrane</location>
        <topology evidence="1">Multi-pass membrane protein</topology>
    </subcellularLocation>
</comment>
<evidence type="ECO:0000256" key="1">
    <source>
        <dbReference type="ARBA" id="ARBA00004651"/>
    </source>
</evidence>
<evidence type="ECO:0000256" key="7">
    <source>
        <dbReference type="SAM" id="Coils"/>
    </source>
</evidence>
<accession>A0A2N5XUC0</accession>
<evidence type="ECO:0000259" key="13">
    <source>
        <dbReference type="Pfam" id="PF21082"/>
    </source>
</evidence>
<dbReference type="Gene3D" id="1.10.287.1260">
    <property type="match status" value="1"/>
</dbReference>
<dbReference type="SUPFAM" id="SSF82689">
    <property type="entry name" value="Mechanosensitive channel protein MscS (YggB), C-terminal domain"/>
    <property type="match status" value="1"/>
</dbReference>
<comment type="similarity">
    <text evidence="2">Belongs to the MscS (TC 1.A.23) family.</text>
</comment>
<evidence type="ECO:0000256" key="8">
    <source>
        <dbReference type="SAM" id="MobiDB-lite"/>
    </source>
</evidence>
<evidence type="ECO:0000256" key="5">
    <source>
        <dbReference type="ARBA" id="ARBA00022989"/>
    </source>
</evidence>
<reference evidence="14 15" key="1">
    <citation type="submission" date="2018-01" db="EMBL/GenBank/DDBJ databases">
        <title>The draft genome sequence of Cohaesibacter sp. H1304.</title>
        <authorList>
            <person name="Wang N.-N."/>
            <person name="Du Z.-J."/>
        </authorList>
    </citation>
    <scope>NUCLEOTIDE SEQUENCE [LARGE SCALE GENOMIC DNA]</scope>
    <source>
        <strain evidence="14 15">H1304</strain>
    </source>
</reference>
<dbReference type="Proteomes" id="UP000234881">
    <property type="component" value="Unassembled WGS sequence"/>
</dbReference>
<dbReference type="EMBL" id="PKUQ01000011">
    <property type="protein sequence ID" value="PLW78089.1"/>
    <property type="molecule type" value="Genomic_DNA"/>
</dbReference>
<feature type="region of interest" description="Disordered" evidence="8">
    <location>
        <begin position="827"/>
        <end position="849"/>
    </location>
</feature>
<sequence>MASATLIAICLVLGALTMAQSKDQTTEQTANLAESLIARLDQIEATLNRESLSDKAFNDLRAELVIIEQNALTQKNLLQPSLDEAKARIEALKPAQAKEGEEVNPEAEVLISRRAELEEQIAETDAQVKLINSSLLRARQLSNKITVARQDRFTKQLFDRSGTLFNPALWLSGLSGLIAAWKTLNFLMSDWASFLATKAADRFWQISAMITFVAIIIFGPLRYLLFSSLRKLARLEAPTLLQRSLHACWALVSYTFIPVAILIAVVLILSNADLLPTRIELLADQISFVIFSVSLGYGLIRVLLAPNKSNYRLLNFETSTARKLYGIALALLSVYAIDTLFDQTSETLLIPLETTILIRGVAAILIAILVWMGMRMIIAAKSTQDTTATKDGPAHQGFSLPGFVKLLQPLVWLACIVIAIAPVLGYVSLGSFLAVQMGRAFIILALLGIFSALVDNFLSENLETEDSNTQKLSRAFGIAPRAIAQIGVLSNGLLRILLYVSAALLIFAPWGVESTDFLTAMQQALFNIQIGDLSISPINILGALVVFIVTLVLVKSIQGWMEKRLMPATNMDTGLKNSIQTSVGYVGFIIAAMLAFSYMGVNLSNIALVAGALSVGIGFGLQSIVNNFVSGLILLVERPIKTGDWVVVGADQGYVKKISVRATKIETFDRATVIVPNSDLISNRVMNWMHNGSLGRIIVPVGVAYDADPEQVREILLKVAQDSDLVTSYPMASVYFMDFGASSLDFELRCYVQDINNSLSAKSALRFAIFKALKDANIEIPFPQQDVYVRSIATPEKQQESTIQPFNPDIKETANKTTSDTLKAEEIELADASELTDTTGDTEGDADIV</sequence>
<keyword evidence="6 9" id="KW-0472">Membrane</keyword>
<evidence type="ECO:0000256" key="2">
    <source>
        <dbReference type="ARBA" id="ARBA00008017"/>
    </source>
</evidence>
<keyword evidence="15" id="KW-1185">Reference proteome</keyword>
<evidence type="ECO:0000256" key="10">
    <source>
        <dbReference type="SAM" id="SignalP"/>
    </source>
</evidence>
<evidence type="ECO:0000256" key="3">
    <source>
        <dbReference type="ARBA" id="ARBA00022475"/>
    </source>
</evidence>
<evidence type="ECO:0000313" key="15">
    <source>
        <dbReference type="Proteomes" id="UP000234881"/>
    </source>
</evidence>
<dbReference type="InterPro" id="IPR011066">
    <property type="entry name" value="MscS_channel_C_sf"/>
</dbReference>
<feature type="transmembrane region" description="Helical" evidence="9">
    <location>
        <begin position="540"/>
        <end position="561"/>
    </location>
</feature>
<feature type="chain" id="PRO_5014911431" evidence="10">
    <location>
        <begin position="22"/>
        <end position="849"/>
    </location>
</feature>
<evidence type="ECO:0000313" key="14">
    <source>
        <dbReference type="EMBL" id="PLW78089.1"/>
    </source>
</evidence>
<dbReference type="PANTHER" id="PTHR30347">
    <property type="entry name" value="POTASSIUM CHANNEL RELATED"/>
    <property type="match status" value="1"/>
</dbReference>